<protein>
    <submittedName>
        <fullName evidence="2">Uncharacterized protein</fullName>
    </submittedName>
</protein>
<dbReference type="EMBL" id="MU003783">
    <property type="protein sequence ID" value="KAF2722360.1"/>
    <property type="molecule type" value="Genomic_DNA"/>
</dbReference>
<sequence length="198" mass="22396">MRWGSGWFYILFFGFWPRGMFTRLDLSCGIPSWMGVGVCVCVLFTTTCLVRIYRRFAVNCSLRYSGIWCNMASQSGHPWIVIANGPPPLPSPRFPHHLVPLPRGKSPQLPRAVHNNWTVGSERVRGETERAAQPSTQACNPKATIRDTGHWWSAAPPRQEDDRRLPACPPRCWLRARVRTGGALARARKPQESGKNLF</sequence>
<keyword evidence="1" id="KW-0472">Membrane</keyword>
<gene>
    <name evidence="2" type="ORF">K431DRAFT_47289</name>
</gene>
<accession>A0A9P4QA25</accession>
<dbReference type="Proteomes" id="UP000799441">
    <property type="component" value="Unassembled WGS sequence"/>
</dbReference>
<feature type="transmembrane region" description="Helical" evidence="1">
    <location>
        <begin position="30"/>
        <end position="53"/>
    </location>
</feature>
<name>A0A9P4QA25_9PEZI</name>
<dbReference type="AlphaFoldDB" id="A0A9P4QA25"/>
<evidence type="ECO:0000313" key="2">
    <source>
        <dbReference type="EMBL" id="KAF2722360.1"/>
    </source>
</evidence>
<evidence type="ECO:0000256" key="1">
    <source>
        <dbReference type="SAM" id="Phobius"/>
    </source>
</evidence>
<comment type="caution">
    <text evidence="2">The sequence shown here is derived from an EMBL/GenBank/DDBJ whole genome shotgun (WGS) entry which is preliminary data.</text>
</comment>
<keyword evidence="3" id="KW-1185">Reference proteome</keyword>
<organism evidence="2 3">
    <name type="scientific">Polychaeton citri CBS 116435</name>
    <dbReference type="NCBI Taxonomy" id="1314669"/>
    <lineage>
        <taxon>Eukaryota</taxon>
        <taxon>Fungi</taxon>
        <taxon>Dikarya</taxon>
        <taxon>Ascomycota</taxon>
        <taxon>Pezizomycotina</taxon>
        <taxon>Dothideomycetes</taxon>
        <taxon>Dothideomycetidae</taxon>
        <taxon>Capnodiales</taxon>
        <taxon>Capnodiaceae</taxon>
        <taxon>Polychaeton</taxon>
    </lineage>
</organism>
<keyword evidence="1" id="KW-0812">Transmembrane</keyword>
<proteinExistence type="predicted"/>
<keyword evidence="1" id="KW-1133">Transmembrane helix</keyword>
<evidence type="ECO:0000313" key="3">
    <source>
        <dbReference type="Proteomes" id="UP000799441"/>
    </source>
</evidence>
<feature type="transmembrane region" description="Helical" evidence="1">
    <location>
        <begin position="7"/>
        <end position="24"/>
    </location>
</feature>
<reference evidence="2" key="1">
    <citation type="journal article" date="2020" name="Stud. Mycol.">
        <title>101 Dothideomycetes genomes: a test case for predicting lifestyles and emergence of pathogens.</title>
        <authorList>
            <person name="Haridas S."/>
            <person name="Albert R."/>
            <person name="Binder M."/>
            <person name="Bloem J."/>
            <person name="Labutti K."/>
            <person name="Salamov A."/>
            <person name="Andreopoulos B."/>
            <person name="Baker S."/>
            <person name="Barry K."/>
            <person name="Bills G."/>
            <person name="Bluhm B."/>
            <person name="Cannon C."/>
            <person name="Castanera R."/>
            <person name="Culley D."/>
            <person name="Daum C."/>
            <person name="Ezra D."/>
            <person name="Gonzalez J."/>
            <person name="Henrissat B."/>
            <person name="Kuo A."/>
            <person name="Liang C."/>
            <person name="Lipzen A."/>
            <person name="Lutzoni F."/>
            <person name="Magnuson J."/>
            <person name="Mondo S."/>
            <person name="Nolan M."/>
            <person name="Ohm R."/>
            <person name="Pangilinan J."/>
            <person name="Park H.-J."/>
            <person name="Ramirez L."/>
            <person name="Alfaro M."/>
            <person name="Sun H."/>
            <person name="Tritt A."/>
            <person name="Yoshinaga Y."/>
            <person name="Zwiers L.-H."/>
            <person name="Turgeon B."/>
            <person name="Goodwin S."/>
            <person name="Spatafora J."/>
            <person name="Crous P."/>
            <person name="Grigoriev I."/>
        </authorList>
    </citation>
    <scope>NUCLEOTIDE SEQUENCE</scope>
    <source>
        <strain evidence="2">CBS 116435</strain>
    </source>
</reference>